<keyword evidence="3" id="KW-1185">Reference proteome</keyword>
<evidence type="ECO:0000313" key="3">
    <source>
        <dbReference type="Proteomes" id="UP001497382"/>
    </source>
</evidence>
<accession>A0AAV1YUN6</accession>
<organism evidence="2 3">
    <name type="scientific">Larinioides sclopetarius</name>
    <dbReference type="NCBI Taxonomy" id="280406"/>
    <lineage>
        <taxon>Eukaryota</taxon>
        <taxon>Metazoa</taxon>
        <taxon>Ecdysozoa</taxon>
        <taxon>Arthropoda</taxon>
        <taxon>Chelicerata</taxon>
        <taxon>Arachnida</taxon>
        <taxon>Araneae</taxon>
        <taxon>Araneomorphae</taxon>
        <taxon>Entelegynae</taxon>
        <taxon>Araneoidea</taxon>
        <taxon>Araneidae</taxon>
        <taxon>Larinioides</taxon>
    </lineage>
</organism>
<protein>
    <submittedName>
        <fullName evidence="2">Uncharacterized protein</fullName>
    </submittedName>
</protein>
<evidence type="ECO:0000256" key="1">
    <source>
        <dbReference type="SAM" id="Phobius"/>
    </source>
</evidence>
<feature type="transmembrane region" description="Helical" evidence="1">
    <location>
        <begin position="34"/>
        <end position="54"/>
    </location>
</feature>
<keyword evidence="1" id="KW-0812">Transmembrane</keyword>
<keyword evidence="1" id="KW-0472">Membrane</keyword>
<keyword evidence="1" id="KW-1133">Transmembrane helix</keyword>
<reference evidence="2 3" key="1">
    <citation type="submission" date="2024-04" db="EMBL/GenBank/DDBJ databases">
        <authorList>
            <person name="Rising A."/>
            <person name="Reimegard J."/>
            <person name="Sonavane S."/>
            <person name="Akerstrom W."/>
            <person name="Nylinder S."/>
            <person name="Hedman E."/>
            <person name="Kallberg Y."/>
        </authorList>
    </citation>
    <scope>NUCLEOTIDE SEQUENCE [LARGE SCALE GENOMIC DNA]</scope>
</reference>
<evidence type="ECO:0000313" key="2">
    <source>
        <dbReference type="EMBL" id="CAL1262640.1"/>
    </source>
</evidence>
<dbReference type="Proteomes" id="UP001497382">
    <property type="component" value="Unassembled WGS sequence"/>
</dbReference>
<dbReference type="EMBL" id="CAXIEN010000006">
    <property type="protein sequence ID" value="CAL1262640.1"/>
    <property type="molecule type" value="Genomic_DNA"/>
</dbReference>
<dbReference type="AlphaFoldDB" id="A0AAV1YUN6"/>
<comment type="caution">
    <text evidence="2">The sequence shown here is derived from an EMBL/GenBank/DDBJ whole genome shotgun (WGS) entry which is preliminary data.</text>
</comment>
<sequence>MRSFRFHFSFSMVLGLRMYPRAVATPLSTLIHLPLLQTLFHFLCVFLYLIYFLTAGCHGKYRQRLISSSSKPTSVFVSDHFFSSACG</sequence>
<name>A0AAV1YUN6_9ARAC</name>
<gene>
    <name evidence="2" type="ORF">LARSCL_LOCUS1100</name>
</gene>
<proteinExistence type="predicted"/>